<evidence type="ECO:0000313" key="4">
    <source>
        <dbReference type="Proteomes" id="UP000004184"/>
    </source>
</evidence>
<dbReference type="RefSeq" id="WP_003994018.1">
    <property type="nucleotide sequence ID" value="NZ_GG657757.1"/>
</dbReference>
<dbReference type="HOGENOM" id="CLU_016759_0_0_11"/>
<evidence type="ECO:0000259" key="2">
    <source>
        <dbReference type="Pfam" id="PF00656"/>
    </source>
</evidence>
<dbReference type="AlphaFoldDB" id="D9X452"/>
<organism evidence="3 4">
    <name type="scientific">Streptomyces viridochromogenes (strain DSM 40736 / JCM 4977 / BCRC 1201 / Tue 494)</name>
    <dbReference type="NCBI Taxonomy" id="591159"/>
    <lineage>
        <taxon>Bacteria</taxon>
        <taxon>Bacillati</taxon>
        <taxon>Actinomycetota</taxon>
        <taxon>Actinomycetes</taxon>
        <taxon>Kitasatosporales</taxon>
        <taxon>Streptomycetaceae</taxon>
        <taxon>Streptomyces</taxon>
    </lineage>
</organism>
<dbReference type="eggNOG" id="COG4249">
    <property type="taxonomic scope" value="Bacteria"/>
</dbReference>
<evidence type="ECO:0000313" key="3">
    <source>
        <dbReference type="EMBL" id="EFL35880.1"/>
    </source>
</evidence>
<evidence type="ECO:0000256" key="1">
    <source>
        <dbReference type="SAM" id="MobiDB-lite"/>
    </source>
</evidence>
<keyword evidence="4" id="KW-1185">Reference proteome</keyword>
<dbReference type="PANTHER" id="PTHR48104:SF30">
    <property type="entry name" value="METACASPASE-1"/>
    <property type="match status" value="1"/>
</dbReference>
<reference evidence="4" key="1">
    <citation type="submission" date="2009-02" db="EMBL/GenBank/DDBJ databases">
        <title>Annotation of Streptomyces viridochromogenes strain DSM 40736.</title>
        <authorList>
            <consortium name="The Broad Institute Genome Sequencing Platform"/>
            <consortium name="Broad Institute Microbial Sequencing Center"/>
            <person name="Fischbach M."/>
            <person name="Godfrey P."/>
            <person name="Ward D."/>
            <person name="Young S."/>
            <person name="Zeng Q."/>
            <person name="Koehrsen M."/>
            <person name="Alvarado L."/>
            <person name="Berlin A.M."/>
            <person name="Bochicchio J."/>
            <person name="Borenstein D."/>
            <person name="Chapman S.B."/>
            <person name="Chen Z."/>
            <person name="Engels R."/>
            <person name="Freedman E."/>
            <person name="Gellesch M."/>
            <person name="Goldberg J."/>
            <person name="Griggs A."/>
            <person name="Gujja S."/>
            <person name="Heilman E.R."/>
            <person name="Heiman D.I."/>
            <person name="Hepburn T.A."/>
            <person name="Howarth C."/>
            <person name="Jen D."/>
            <person name="Larson L."/>
            <person name="Lewis B."/>
            <person name="Mehta T."/>
            <person name="Park D."/>
            <person name="Pearson M."/>
            <person name="Richards J."/>
            <person name="Roberts A."/>
            <person name="Saif S."/>
            <person name="Shea T.D."/>
            <person name="Shenoy N."/>
            <person name="Sisk P."/>
            <person name="Stolte C."/>
            <person name="Sykes S.N."/>
            <person name="Thomson T."/>
            <person name="Walk T."/>
            <person name="White J."/>
            <person name="Yandava C."/>
            <person name="Straight P."/>
            <person name="Clardy J."/>
            <person name="Hung D."/>
            <person name="Kolter R."/>
            <person name="Mekalanos J."/>
            <person name="Walker S."/>
            <person name="Walsh C.T."/>
            <person name="Wieland-Brown L.C."/>
            <person name="Haas B."/>
            <person name="Nusbaum C."/>
            <person name="Birren B."/>
        </authorList>
    </citation>
    <scope>NUCLEOTIDE SEQUENCE [LARGE SCALE GENOMIC DNA]</scope>
    <source>
        <strain evidence="4">DSM 40736 / JCM 4977 / BCRC 1201 / Tue 494</strain>
    </source>
</reference>
<feature type="compositionally biased region" description="Pro residues" evidence="1">
    <location>
        <begin position="374"/>
        <end position="403"/>
    </location>
</feature>
<sequence length="667" mass="69180">MRTVHALFVGIDDYPGRPLSGCVNDARAAESWLRARSGPAPRIRTLYDARATRAAVLAGVGEHLGGSGPGDTALLWFSGHGSQSPTADPGEATGWSQALVCHDSLVPGGQPVLQDTELGALLDGIAARGTHVVAVLDCCHSGGATREDAVRGVPWRPWWHTGSRDGGGTGTEPGRHVLLAACRPQELAHEKVIDGQTRGCFSHALLSTLDRLGPTTTYGEVHTLTHARVRALGHLQHPELRGPEGGVFLSGEPAAASPFLLRHTAWGWEVDCGAAHGLRSAGAEFTLLGDPGARTVAVREVRPESALVDPVGWRPTAAEERVAHAVTPSALAFPPAVVTLSGDPAAVRLLAKAVAEVPSLALEPDGPPSAGGPVRPPAAGEPPQPTAAGKPPPPPAAGEPLQPPMAEKPLQPPAAGEPLQPPTAGEPLRLRVVAEGAGARVSGGAGHPVPDLPLRSPADAAHVADCLAHIARWHHIRDLVNPDPLLSSLVRVTVEETPVGSLRHAADGEIVCSYTADGREPQVRVGIHNSSGRDLWAVLLDLTDGYASSPHLFEGEFIGNGRTGWARRGQPVWLRLPQGRSTVPGAFTRDWLKVVVAEDELNLAPFRLPAWSPATPSGARLSPGPAAGGGLLRLVGAGVTGGRDAGGPPAYGAGRWGTAQVVVRTQV</sequence>
<dbReference type="GO" id="GO:0004197">
    <property type="term" value="F:cysteine-type endopeptidase activity"/>
    <property type="evidence" value="ECO:0007669"/>
    <property type="project" value="InterPro"/>
</dbReference>
<dbReference type="Pfam" id="PF00656">
    <property type="entry name" value="Peptidase_C14"/>
    <property type="match status" value="1"/>
</dbReference>
<dbReference type="Gene3D" id="3.40.50.1460">
    <property type="match status" value="1"/>
</dbReference>
<dbReference type="EMBL" id="GG657757">
    <property type="protein sequence ID" value="EFL35880.1"/>
    <property type="molecule type" value="Genomic_DNA"/>
</dbReference>
<dbReference type="GO" id="GO:0005737">
    <property type="term" value="C:cytoplasm"/>
    <property type="evidence" value="ECO:0007669"/>
    <property type="project" value="TreeGrafter"/>
</dbReference>
<dbReference type="PANTHER" id="PTHR48104">
    <property type="entry name" value="METACASPASE-4"/>
    <property type="match status" value="1"/>
</dbReference>
<dbReference type="InterPro" id="IPR011600">
    <property type="entry name" value="Pept_C14_caspase"/>
</dbReference>
<proteinExistence type="predicted"/>
<name>D9X452_STRVT</name>
<dbReference type="GO" id="GO:0006508">
    <property type="term" value="P:proteolysis"/>
    <property type="evidence" value="ECO:0007669"/>
    <property type="project" value="InterPro"/>
</dbReference>
<accession>D9X452</accession>
<dbReference type="Proteomes" id="UP000004184">
    <property type="component" value="Unassembled WGS sequence"/>
</dbReference>
<dbReference type="STRING" id="591159.SSQG_06398"/>
<protein>
    <submittedName>
        <fullName evidence="3">Caspase domain-containing protein</fullName>
    </submittedName>
</protein>
<gene>
    <name evidence="3" type="ORF">SSQG_06398</name>
</gene>
<feature type="region of interest" description="Disordered" evidence="1">
    <location>
        <begin position="361"/>
        <end position="424"/>
    </location>
</feature>
<dbReference type="InterPro" id="IPR050452">
    <property type="entry name" value="Metacaspase"/>
</dbReference>
<feature type="domain" description="Peptidase C14 caspase" evidence="2">
    <location>
        <begin position="5"/>
        <end position="240"/>
    </location>
</feature>